<protein>
    <recommendedName>
        <fullName evidence="3">YD repeat-containing protein</fullName>
    </recommendedName>
</protein>
<gene>
    <name evidence="1" type="ORF">ACFQ4C_02240</name>
</gene>
<comment type="caution">
    <text evidence="1">The sequence shown here is derived from an EMBL/GenBank/DDBJ whole genome shotgun (WGS) entry which is preliminary data.</text>
</comment>
<name>A0ABW3QCH4_9BACT</name>
<evidence type="ECO:0008006" key="3">
    <source>
        <dbReference type="Google" id="ProtNLM"/>
    </source>
</evidence>
<evidence type="ECO:0000313" key="2">
    <source>
        <dbReference type="Proteomes" id="UP001597116"/>
    </source>
</evidence>
<reference evidence="2" key="1">
    <citation type="journal article" date="2019" name="Int. J. Syst. Evol. Microbiol.">
        <title>The Global Catalogue of Microorganisms (GCM) 10K type strain sequencing project: providing services to taxonomists for standard genome sequencing and annotation.</title>
        <authorList>
            <consortium name="The Broad Institute Genomics Platform"/>
            <consortium name="The Broad Institute Genome Sequencing Center for Infectious Disease"/>
            <person name="Wu L."/>
            <person name="Ma J."/>
        </authorList>
    </citation>
    <scope>NUCLEOTIDE SEQUENCE [LARGE SCALE GENOMIC DNA]</scope>
    <source>
        <strain evidence="2">CCUG 55608</strain>
    </source>
</reference>
<keyword evidence="2" id="KW-1185">Reference proteome</keyword>
<proteinExistence type="predicted"/>
<accession>A0ABW3QCH4</accession>
<evidence type="ECO:0000313" key="1">
    <source>
        <dbReference type="EMBL" id="MFD1139903.1"/>
    </source>
</evidence>
<dbReference type="Gene3D" id="2.180.10.10">
    <property type="entry name" value="RHS repeat-associated core"/>
    <property type="match status" value="1"/>
</dbReference>
<dbReference type="Proteomes" id="UP001597116">
    <property type="component" value="Unassembled WGS sequence"/>
</dbReference>
<dbReference type="RefSeq" id="WP_265990141.1">
    <property type="nucleotide sequence ID" value="NZ_CP110973.1"/>
</dbReference>
<sequence length="302" mass="34653">MMILIGLVGCHQEPLVPTSAIPLACQLNQLVTINEDSRDTLLYSYDSFGHVVKSVIRQWNKGQLTNSTEHSFFYTADHYLNNEIERGMARYTDGSQFRIDIGYQYDYQDEPKRVRSVRIYNNSSNETIGFREYTYQGTTLKTYTETDGNRGILKRYTYDGSGKLIQLEQPNSGTIVKISAGKIVQKNFSNGTTILLEYDNLGQLKKQTVNTSNERSVSTYTYDSKPYWNKTQLLFRGVIAPDLGEHKSINNLLTYSYQQYQDNTLIGEQKLTYKHAYNKEGYSLGYGRSDGVRQFTTYTNCP</sequence>
<organism evidence="1 2">
    <name type="scientific">Larkinella insperata</name>
    <dbReference type="NCBI Taxonomy" id="332158"/>
    <lineage>
        <taxon>Bacteria</taxon>
        <taxon>Pseudomonadati</taxon>
        <taxon>Bacteroidota</taxon>
        <taxon>Cytophagia</taxon>
        <taxon>Cytophagales</taxon>
        <taxon>Spirosomataceae</taxon>
        <taxon>Larkinella</taxon>
    </lineage>
</organism>
<dbReference type="EMBL" id="JBHTLP010000002">
    <property type="protein sequence ID" value="MFD1139903.1"/>
    <property type="molecule type" value="Genomic_DNA"/>
</dbReference>